<organism evidence="1 2">
    <name type="scientific">Lasius platythorax</name>
    <dbReference type="NCBI Taxonomy" id="488582"/>
    <lineage>
        <taxon>Eukaryota</taxon>
        <taxon>Metazoa</taxon>
        <taxon>Ecdysozoa</taxon>
        <taxon>Arthropoda</taxon>
        <taxon>Hexapoda</taxon>
        <taxon>Insecta</taxon>
        <taxon>Pterygota</taxon>
        <taxon>Neoptera</taxon>
        <taxon>Endopterygota</taxon>
        <taxon>Hymenoptera</taxon>
        <taxon>Apocrita</taxon>
        <taxon>Aculeata</taxon>
        <taxon>Formicoidea</taxon>
        <taxon>Formicidae</taxon>
        <taxon>Formicinae</taxon>
        <taxon>Lasius</taxon>
        <taxon>Lasius</taxon>
    </lineage>
</organism>
<proteinExistence type="predicted"/>
<dbReference type="AlphaFoldDB" id="A0AAV2MYF8"/>
<keyword evidence="2" id="KW-1185">Reference proteome</keyword>
<dbReference type="Proteomes" id="UP001497644">
    <property type="component" value="Unassembled WGS sequence"/>
</dbReference>
<gene>
    <name evidence="1" type="ORF">LPLAT_LOCUS5487</name>
</gene>
<protein>
    <submittedName>
        <fullName evidence="1">Uncharacterized protein</fullName>
    </submittedName>
</protein>
<dbReference type="EMBL" id="CAXIPU020000446">
    <property type="protein sequence ID" value="CAL1672081.1"/>
    <property type="molecule type" value="Genomic_DNA"/>
</dbReference>
<evidence type="ECO:0000313" key="2">
    <source>
        <dbReference type="Proteomes" id="UP001497644"/>
    </source>
</evidence>
<accession>A0AAV2MYF8</accession>
<evidence type="ECO:0000313" key="1">
    <source>
        <dbReference type="EMBL" id="CAL1672081.1"/>
    </source>
</evidence>
<sequence>MIPWVPNSCQFRSLRSYQLRAATYQREAIQLHYPKGATLMSAIGSAYYGVISECQQQIILAITGLTLVTVIGQQLSFGSDQAERFFCISR</sequence>
<name>A0AAV2MYF8_9HYME</name>
<comment type="caution">
    <text evidence="1">The sequence shown here is derived from an EMBL/GenBank/DDBJ whole genome shotgun (WGS) entry which is preliminary data.</text>
</comment>
<reference evidence="1" key="1">
    <citation type="submission" date="2024-04" db="EMBL/GenBank/DDBJ databases">
        <authorList>
            <consortium name="Molecular Ecology Group"/>
        </authorList>
    </citation>
    <scope>NUCLEOTIDE SEQUENCE</scope>
</reference>